<protein>
    <submittedName>
        <fullName evidence="7">Lysine transporter LysE</fullName>
    </submittedName>
</protein>
<evidence type="ECO:0000313" key="7">
    <source>
        <dbReference type="EMBL" id="GHG58904.1"/>
    </source>
</evidence>
<comment type="caution">
    <text evidence="7">The sequence shown here is derived from an EMBL/GenBank/DDBJ whole genome shotgun (WGS) entry which is preliminary data.</text>
</comment>
<dbReference type="PANTHER" id="PTHR30086:SF20">
    <property type="entry name" value="ARGININE EXPORTER PROTEIN ARGO-RELATED"/>
    <property type="match status" value="1"/>
</dbReference>
<evidence type="ECO:0000256" key="6">
    <source>
        <dbReference type="SAM" id="Phobius"/>
    </source>
</evidence>
<gene>
    <name evidence="7" type="ORF">GCM10018980_46510</name>
</gene>
<comment type="subcellular location">
    <subcellularLocation>
        <location evidence="1">Cell membrane</location>
        <topology evidence="1">Multi-pass membrane protein</topology>
    </subcellularLocation>
</comment>
<evidence type="ECO:0000256" key="3">
    <source>
        <dbReference type="ARBA" id="ARBA00022692"/>
    </source>
</evidence>
<sequence>MSVLQSLVSFALVSALLVIMPGVDTALVIRNTVARGRLHGFVTGVGVGVGAVIWGAAIAVGIGALLAASETAYTVFRIVGAAYMVWLGIGLWRSARAIGSGQEKDTELEPESASLWRSFGRGMLNNLANPKVGVFYGATIPQFIPSGVSPALMGTALAGVNAVEAVIWYGLISLGAHGLRNWMKRRSVRRNVDATAGTVMIAFGIVMAVES</sequence>
<name>A0A919KDC9_9ACTN</name>
<feature type="transmembrane region" description="Helical" evidence="6">
    <location>
        <begin position="41"/>
        <end position="67"/>
    </location>
</feature>
<dbReference type="EMBL" id="BNBF01000014">
    <property type="protein sequence ID" value="GHG58904.1"/>
    <property type="molecule type" value="Genomic_DNA"/>
</dbReference>
<feature type="transmembrane region" description="Helical" evidence="6">
    <location>
        <begin position="74"/>
        <end position="92"/>
    </location>
</feature>
<evidence type="ECO:0000256" key="1">
    <source>
        <dbReference type="ARBA" id="ARBA00004651"/>
    </source>
</evidence>
<dbReference type="PANTHER" id="PTHR30086">
    <property type="entry name" value="ARGININE EXPORTER PROTEIN ARGO"/>
    <property type="match status" value="1"/>
</dbReference>
<dbReference type="PIRSF" id="PIRSF006324">
    <property type="entry name" value="LeuE"/>
    <property type="match status" value="1"/>
</dbReference>
<dbReference type="AlphaFoldDB" id="A0A919KDC9"/>
<organism evidence="7 8">
    <name type="scientific">Streptomyces capoamus</name>
    <dbReference type="NCBI Taxonomy" id="68183"/>
    <lineage>
        <taxon>Bacteria</taxon>
        <taxon>Bacillati</taxon>
        <taxon>Actinomycetota</taxon>
        <taxon>Actinomycetes</taxon>
        <taxon>Kitasatosporales</taxon>
        <taxon>Streptomycetaceae</taxon>
        <taxon>Streptomyces</taxon>
    </lineage>
</organism>
<reference evidence="8" key="1">
    <citation type="journal article" date="2019" name="Int. J. Syst. Evol. Microbiol.">
        <title>The Global Catalogue of Microorganisms (GCM) 10K type strain sequencing project: providing services to taxonomists for standard genome sequencing and annotation.</title>
        <authorList>
            <consortium name="The Broad Institute Genomics Platform"/>
            <consortium name="The Broad Institute Genome Sequencing Center for Infectious Disease"/>
            <person name="Wu L."/>
            <person name="Ma J."/>
        </authorList>
    </citation>
    <scope>NUCLEOTIDE SEQUENCE [LARGE SCALE GENOMIC DNA]</scope>
    <source>
        <strain evidence="8">JCM 4253</strain>
    </source>
</reference>
<keyword evidence="3 6" id="KW-0812">Transmembrane</keyword>
<evidence type="ECO:0000256" key="5">
    <source>
        <dbReference type="ARBA" id="ARBA00023136"/>
    </source>
</evidence>
<dbReference type="InterPro" id="IPR001123">
    <property type="entry name" value="LeuE-type"/>
</dbReference>
<dbReference type="RefSeq" id="WP_189984162.1">
    <property type="nucleotide sequence ID" value="NZ_BNBF01000014.1"/>
</dbReference>
<dbReference type="GO" id="GO:0015171">
    <property type="term" value="F:amino acid transmembrane transporter activity"/>
    <property type="evidence" value="ECO:0007669"/>
    <property type="project" value="TreeGrafter"/>
</dbReference>
<keyword evidence="5 6" id="KW-0472">Membrane</keyword>
<accession>A0A919KDC9</accession>
<feature type="transmembrane region" description="Helical" evidence="6">
    <location>
        <begin position="192"/>
        <end position="209"/>
    </location>
</feature>
<keyword evidence="8" id="KW-1185">Reference proteome</keyword>
<proteinExistence type="predicted"/>
<evidence type="ECO:0000256" key="2">
    <source>
        <dbReference type="ARBA" id="ARBA00022475"/>
    </source>
</evidence>
<evidence type="ECO:0000256" key="4">
    <source>
        <dbReference type="ARBA" id="ARBA00022989"/>
    </source>
</evidence>
<evidence type="ECO:0000313" key="8">
    <source>
        <dbReference type="Proteomes" id="UP000619355"/>
    </source>
</evidence>
<keyword evidence="4 6" id="KW-1133">Transmembrane helix</keyword>
<feature type="transmembrane region" description="Helical" evidence="6">
    <location>
        <begin position="151"/>
        <end position="171"/>
    </location>
</feature>
<keyword evidence="2" id="KW-1003">Cell membrane</keyword>
<dbReference type="GO" id="GO:0005886">
    <property type="term" value="C:plasma membrane"/>
    <property type="evidence" value="ECO:0007669"/>
    <property type="project" value="UniProtKB-SubCell"/>
</dbReference>
<dbReference type="Pfam" id="PF01810">
    <property type="entry name" value="LysE"/>
    <property type="match status" value="1"/>
</dbReference>
<dbReference type="Proteomes" id="UP000619355">
    <property type="component" value="Unassembled WGS sequence"/>
</dbReference>